<feature type="domain" description="SEC7" evidence="2">
    <location>
        <begin position="241"/>
        <end position="409"/>
    </location>
</feature>
<protein>
    <recommendedName>
        <fullName evidence="2">SEC7 domain-containing protein</fullName>
    </recommendedName>
</protein>
<dbReference type="InterPro" id="IPR035999">
    <property type="entry name" value="Sec7_dom_sf"/>
</dbReference>
<dbReference type="SMART" id="SM00248">
    <property type="entry name" value="ANK"/>
    <property type="match status" value="2"/>
</dbReference>
<evidence type="ECO:0000256" key="1">
    <source>
        <dbReference type="PROSITE-ProRule" id="PRU00023"/>
    </source>
</evidence>
<dbReference type="Gene3D" id="1.10.220.20">
    <property type="match status" value="1"/>
</dbReference>
<dbReference type="Gene3D" id="1.25.40.20">
    <property type="entry name" value="Ankyrin repeat-containing domain"/>
    <property type="match status" value="1"/>
</dbReference>
<dbReference type="InterPro" id="IPR002110">
    <property type="entry name" value="Ankyrin_rpt"/>
</dbReference>
<dbReference type="GO" id="GO:0032012">
    <property type="term" value="P:regulation of ARF protein signal transduction"/>
    <property type="evidence" value="ECO:0007669"/>
    <property type="project" value="InterPro"/>
</dbReference>
<gene>
    <name evidence="3" type="ORF">SteCoe_23891</name>
</gene>
<sequence length="526" mass="58228">MGNNVDACQSKQSCGTCLGCSNLVLDGGEFAIYREVGIPRGRLLPDSLKHLSYNEVQFLYSAGSSNLSSLRWYISQGINPNTYDENRTSPLHIAARQGSLQIIKELLSSGACINLTDCAGWTPLHVAAYYGRASAVNELLKHGADYALANRRGETPWDLAGNDSTQQIFQKYCQEVDVEMPSSRKHVDLSTLELANVLQSMRYDQSTPIIEETSSVIHPLSWGVATPAINNQLYHDPSHVLIDNCVKLFNSEPLKGFSFLIAFGCVPPIAKEVAKFMLTNRHLNKASIGVVLGEGSWFHKDIATEFMKNLNFANLHIVEAIRKVMSKCVLPSEGSRLNCLLSAFAAVFSKENSHFGGPDAIQGLCFSIIMLEVEGLNKKDFFKSAKGLLEGKDYPNSVLSWIYDEIIKNPIPRPSESPLPESFANFVYEGSVTIHKKSLLIGICDDVLVFLSQVNKSPYAIAILKDCEISDSWLQGSVAIKSTKGIVTAKFTKEGRVKVKKESMLVFKSEDWRKWMEIIRNVIGNS</sequence>
<accession>A0A1R2BIT1</accession>
<dbReference type="OrthoDB" id="430364at2759"/>
<dbReference type="PROSITE" id="PS50190">
    <property type="entry name" value="SEC7"/>
    <property type="match status" value="1"/>
</dbReference>
<dbReference type="SUPFAM" id="SSF48403">
    <property type="entry name" value="Ankyrin repeat"/>
    <property type="match status" value="1"/>
</dbReference>
<feature type="repeat" description="ANK" evidence="1">
    <location>
        <begin position="86"/>
        <end position="118"/>
    </location>
</feature>
<dbReference type="PANTHER" id="PTHR10663">
    <property type="entry name" value="GUANYL-NUCLEOTIDE EXCHANGE FACTOR"/>
    <property type="match status" value="1"/>
</dbReference>
<feature type="repeat" description="ANK" evidence="1">
    <location>
        <begin position="119"/>
        <end position="151"/>
    </location>
</feature>
<evidence type="ECO:0000313" key="3">
    <source>
        <dbReference type="EMBL" id="OMJ76693.1"/>
    </source>
</evidence>
<dbReference type="Pfam" id="PF01369">
    <property type="entry name" value="Sec7"/>
    <property type="match status" value="1"/>
</dbReference>
<dbReference type="Gene3D" id="1.10.1000.11">
    <property type="entry name" value="Arf Nucleotide-binding Site Opener,domain 2"/>
    <property type="match status" value="1"/>
</dbReference>
<keyword evidence="1" id="KW-0040">ANK repeat</keyword>
<keyword evidence="4" id="KW-1185">Reference proteome</keyword>
<dbReference type="EMBL" id="MPUH01000616">
    <property type="protein sequence ID" value="OMJ76693.1"/>
    <property type="molecule type" value="Genomic_DNA"/>
</dbReference>
<dbReference type="SMART" id="SM00222">
    <property type="entry name" value="Sec7"/>
    <property type="match status" value="1"/>
</dbReference>
<reference evidence="3 4" key="1">
    <citation type="submission" date="2016-11" db="EMBL/GenBank/DDBJ databases">
        <title>The macronuclear genome of Stentor coeruleus: a giant cell with tiny introns.</title>
        <authorList>
            <person name="Slabodnick M."/>
            <person name="Ruby J.G."/>
            <person name="Reiff S.B."/>
            <person name="Swart E.C."/>
            <person name="Gosai S."/>
            <person name="Prabakaran S."/>
            <person name="Witkowska E."/>
            <person name="Larue G.E."/>
            <person name="Fisher S."/>
            <person name="Freeman R.M."/>
            <person name="Gunawardena J."/>
            <person name="Chu W."/>
            <person name="Stover N.A."/>
            <person name="Gregory B.D."/>
            <person name="Nowacki M."/>
            <person name="Derisi J."/>
            <person name="Roy S.W."/>
            <person name="Marshall W.F."/>
            <person name="Sood P."/>
        </authorList>
    </citation>
    <scope>NUCLEOTIDE SEQUENCE [LARGE SCALE GENOMIC DNA]</scope>
    <source>
        <strain evidence="3">WM001</strain>
    </source>
</reference>
<dbReference type="PROSITE" id="PS50088">
    <property type="entry name" value="ANK_REPEAT"/>
    <property type="match status" value="2"/>
</dbReference>
<comment type="caution">
    <text evidence="3">The sequence shown here is derived from an EMBL/GenBank/DDBJ whole genome shotgun (WGS) entry which is preliminary data.</text>
</comment>
<name>A0A1R2BIT1_9CILI</name>
<proteinExistence type="predicted"/>
<dbReference type="InterPro" id="IPR000904">
    <property type="entry name" value="Sec7_dom"/>
</dbReference>
<organism evidence="3 4">
    <name type="scientific">Stentor coeruleus</name>
    <dbReference type="NCBI Taxonomy" id="5963"/>
    <lineage>
        <taxon>Eukaryota</taxon>
        <taxon>Sar</taxon>
        <taxon>Alveolata</taxon>
        <taxon>Ciliophora</taxon>
        <taxon>Postciliodesmatophora</taxon>
        <taxon>Heterotrichea</taxon>
        <taxon>Heterotrichida</taxon>
        <taxon>Stentoridae</taxon>
        <taxon>Stentor</taxon>
    </lineage>
</organism>
<dbReference type="Pfam" id="PF12796">
    <property type="entry name" value="Ank_2"/>
    <property type="match status" value="1"/>
</dbReference>
<dbReference type="Proteomes" id="UP000187209">
    <property type="component" value="Unassembled WGS sequence"/>
</dbReference>
<dbReference type="InterPro" id="IPR036770">
    <property type="entry name" value="Ankyrin_rpt-contain_sf"/>
</dbReference>
<dbReference type="PROSITE" id="PS50297">
    <property type="entry name" value="ANK_REP_REGION"/>
    <property type="match status" value="2"/>
</dbReference>
<dbReference type="InterPro" id="IPR023394">
    <property type="entry name" value="Sec7_C_sf"/>
</dbReference>
<evidence type="ECO:0000313" key="4">
    <source>
        <dbReference type="Proteomes" id="UP000187209"/>
    </source>
</evidence>
<dbReference type="GO" id="GO:0005085">
    <property type="term" value="F:guanyl-nucleotide exchange factor activity"/>
    <property type="evidence" value="ECO:0007669"/>
    <property type="project" value="InterPro"/>
</dbReference>
<evidence type="ECO:0000259" key="2">
    <source>
        <dbReference type="PROSITE" id="PS50190"/>
    </source>
</evidence>
<dbReference type="SUPFAM" id="SSF48425">
    <property type="entry name" value="Sec7 domain"/>
    <property type="match status" value="1"/>
</dbReference>
<dbReference type="AlphaFoldDB" id="A0A1R2BIT1"/>